<evidence type="ECO:0000313" key="3">
    <source>
        <dbReference type="Proteomes" id="UP000887574"/>
    </source>
</evidence>
<keyword evidence="1" id="KW-1133">Transmembrane helix</keyword>
<reference evidence="4" key="1">
    <citation type="submission" date="2022-11" db="UniProtKB">
        <authorList>
            <consortium name="WormBaseParasite"/>
        </authorList>
    </citation>
    <scope>IDENTIFICATION</scope>
</reference>
<keyword evidence="3" id="KW-1185">Reference proteome</keyword>
<evidence type="ECO:0000313" key="4">
    <source>
        <dbReference type="WBParaSite" id="jg5721"/>
    </source>
</evidence>
<feature type="signal peptide" evidence="2">
    <location>
        <begin position="1"/>
        <end position="23"/>
    </location>
</feature>
<evidence type="ECO:0000256" key="2">
    <source>
        <dbReference type="SAM" id="SignalP"/>
    </source>
</evidence>
<name>A0A915EG60_9BILA</name>
<feature type="chain" id="PRO_5037110989" evidence="2">
    <location>
        <begin position="24"/>
        <end position="122"/>
    </location>
</feature>
<dbReference type="Proteomes" id="UP000887574">
    <property type="component" value="Unplaced"/>
</dbReference>
<keyword evidence="1" id="KW-0472">Membrane</keyword>
<organism evidence="3 4">
    <name type="scientific">Ditylenchus dipsaci</name>
    <dbReference type="NCBI Taxonomy" id="166011"/>
    <lineage>
        <taxon>Eukaryota</taxon>
        <taxon>Metazoa</taxon>
        <taxon>Ecdysozoa</taxon>
        <taxon>Nematoda</taxon>
        <taxon>Chromadorea</taxon>
        <taxon>Rhabditida</taxon>
        <taxon>Tylenchina</taxon>
        <taxon>Tylenchomorpha</taxon>
        <taxon>Sphaerularioidea</taxon>
        <taxon>Anguinidae</taxon>
        <taxon>Anguininae</taxon>
        <taxon>Ditylenchus</taxon>
    </lineage>
</organism>
<feature type="transmembrane region" description="Helical" evidence="1">
    <location>
        <begin position="101"/>
        <end position="120"/>
    </location>
</feature>
<dbReference type="WBParaSite" id="jg5721">
    <property type="protein sequence ID" value="jg5721"/>
    <property type="gene ID" value="jg5721"/>
</dbReference>
<protein>
    <submittedName>
        <fullName evidence="4">Uncharacterized protein</fullName>
    </submittedName>
</protein>
<proteinExistence type="predicted"/>
<keyword evidence="2" id="KW-0732">Signal</keyword>
<keyword evidence="1" id="KW-0812">Transmembrane</keyword>
<sequence length="122" mass="13266">MCGKAALVTCTFVAIIYTSLVAATDNTVKTAASWDAPVQTVEREESVAPIAAQDDTLQTVHNENDQHHAHSDHVEEEIAQNRVIPEKDIIKETDKNAIGSATRFGIPSAALFTVAILFMLEF</sequence>
<dbReference type="AlphaFoldDB" id="A0A915EG60"/>
<accession>A0A915EG60</accession>
<evidence type="ECO:0000256" key="1">
    <source>
        <dbReference type="SAM" id="Phobius"/>
    </source>
</evidence>